<dbReference type="SUPFAM" id="SSF46785">
    <property type="entry name" value="Winged helix' DNA-binding domain"/>
    <property type="match status" value="1"/>
</dbReference>
<dbReference type="Gene3D" id="1.10.10.10">
    <property type="entry name" value="Winged helix-like DNA-binding domain superfamily/Winged helix DNA-binding domain"/>
    <property type="match status" value="1"/>
</dbReference>
<dbReference type="InterPro" id="IPR036390">
    <property type="entry name" value="WH_DNA-bd_sf"/>
</dbReference>
<dbReference type="InterPro" id="IPR011991">
    <property type="entry name" value="ArsR-like_HTH"/>
</dbReference>
<evidence type="ECO:0000313" key="3">
    <source>
        <dbReference type="Proteomes" id="UP000255082"/>
    </source>
</evidence>
<name>A0A378WLC3_9NOCA</name>
<dbReference type="EMBL" id="UGRU01000001">
    <property type="protein sequence ID" value="SUA42029.1"/>
    <property type="molecule type" value="Genomic_DNA"/>
</dbReference>
<sequence>MSDSWPRRRLLAILRGASEPLDAQELARITGQHVTTVRFHLDVLTRESLVRQFQQPPRGRGRPRIGYTAVQRSVGYQDLAQVLADQLGSDPRRRSELAVTAGRAWGAKVEQLEQPITTLDDARDVAVTVSSELGFAPERDPASETGEQLNIRLTACPLRELARTHSEVVCGVHQGLMREVLDRNGGRDAVNVRLHPFVGPELCVLHLEALASTLPDPAHIPDQAGTGPRLPTPSANRVGPQLRTDPQLRNTDAHVARRRRSSGRPIPMTLDGSPSMRSTNQPPIPSRVKAPATRSGSPVAM</sequence>
<dbReference type="InterPro" id="IPR036388">
    <property type="entry name" value="WH-like_DNA-bd_sf"/>
</dbReference>
<reference evidence="2 3" key="1">
    <citation type="submission" date="2018-06" db="EMBL/GenBank/DDBJ databases">
        <authorList>
            <consortium name="Pathogen Informatics"/>
            <person name="Doyle S."/>
        </authorList>
    </citation>
    <scope>NUCLEOTIDE SEQUENCE [LARGE SCALE GENOMIC DNA]</scope>
    <source>
        <strain evidence="2 3">NCTC13184</strain>
    </source>
</reference>
<feature type="region of interest" description="Disordered" evidence="1">
    <location>
        <begin position="216"/>
        <end position="301"/>
    </location>
</feature>
<evidence type="ECO:0000313" key="2">
    <source>
        <dbReference type="EMBL" id="SUA42029.1"/>
    </source>
</evidence>
<gene>
    <name evidence="2" type="ORF">NCTC13184_01377</name>
</gene>
<evidence type="ECO:0000256" key="1">
    <source>
        <dbReference type="SAM" id="MobiDB-lite"/>
    </source>
</evidence>
<organism evidence="2 3">
    <name type="scientific">Nocardia africana</name>
    <dbReference type="NCBI Taxonomy" id="134964"/>
    <lineage>
        <taxon>Bacteria</taxon>
        <taxon>Bacillati</taxon>
        <taxon>Actinomycetota</taxon>
        <taxon>Actinomycetes</taxon>
        <taxon>Mycobacteriales</taxon>
        <taxon>Nocardiaceae</taxon>
        <taxon>Nocardia</taxon>
    </lineage>
</organism>
<dbReference type="CDD" id="cd00090">
    <property type="entry name" value="HTH_ARSR"/>
    <property type="match status" value="1"/>
</dbReference>
<dbReference type="Proteomes" id="UP000255082">
    <property type="component" value="Unassembled WGS sequence"/>
</dbReference>
<proteinExistence type="predicted"/>
<accession>A0A378WLC3</accession>
<protein>
    <recommendedName>
        <fullName evidence="4">Transcriptional regulator</fullName>
    </recommendedName>
</protein>
<dbReference type="AlphaFoldDB" id="A0A378WLC3"/>
<evidence type="ECO:0008006" key="4">
    <source>
        <dbReference type="Google" id="ProtNLM"/>
    </source>
</evidence>